<dbReference type="Gene3D" id="3.40.50.200">
    <property type="entry name" value="Peptidase S8/S53 domain"/>
    <property type="match status" value="1"/>
</dbReference>
<dbReference type="RefSeq" id="WP_147451603.1">
    <property type="nucleotide sequence ID" value="NZ_RAWB01000803.1"/>
</dbReference>
<keyword evidence="2" id="KW-0378">Hydrolase</keyword>
<sequence>GVRIVDIEGGWRTTHEDLPPLFHQGGTQINDVSWRNHGTAVLGEMVGALNGYGVTGISSDAQAGIESHSGVGVAVAVNRAAAAVGRGGIVLVEAHSPGPADGTACTCNQSQCNYIAMEYWQGEYDAIATATANGVIVVEAAGNGSANLDAAAYGGRFNRATRDSGAIIVGASAGSSRAPTCWTNYGGRVDVHGWGESVVTLGYGDRFGSAYGEDQFYTSTFSGTSSASPVVTGAAASVQGVALASGRAALDSRAMRSLLASTGTAQSADARNIGPLPDLRRAVSQLQSGCRLMAPGTDLLVGQSVTCDGSTLVHQTDGNVVLYQGGHPRWYTGTQAQTQRFAMQTDGHLVLYATNGAVLWVSNTAGNGGARLDLEQACNLVIRATDGRALWQSNTRCVTQACGGLQTEDRLYSGQSVQACGGRATLSYQVDGNLVVYRYDGAPLWHSVTSGQSPGMVRMQSDGNLVTYDAGGRPVWASSTAGQNGARLDLQSDCNLVVYNAAGQPVWASGSYCP</sequence>
<comment type="similarity">
    <text evidence="4">Belongs to the peptidase S8 family.</text>
</comment>
<name>A0A3A8N4F9_9BACT</name>
<dbReference type="InterPro" id="IPR036426">
    <property type="entry name" value="Bulb-type_lectin_dom_sf"/>
</dbReference>
<feature type="domain" description="Bulb-type lectin" evidence="5">
    <location>
        <begin position="402"/>
        <end position="511"/>
    </location>
</feature>
<dbReference type="InterPro" id="IPR001480">
    <property type="entry name" value="Bulb-type_lectin_dom"/>
</dbReference>
<dbReference type="GO" id="GO:0004252">
    <property type="term" value="F:serine-type endopeptidase activity"/>
    <property type="evidence" value="ECO:0007669"/>
    <property type="project" value="InterPro"/>
</dbReference>
<evidence type="ECO:0000256" key="4">
    <source>
        <dbReference type="PROSITE-ProRule" id="PRU01240"/>
    </source>
</evidence>
<dbReference type="SMART" id="SM00108">
    <property type="entry name" value="B_lectin"/>
    <property type="match status" value="2"/>
</dbReference>
<accession>A0A3A8N4F9</accession>
<feature type="non-terminal residue" evidence="6">
    <location>
        <position position="1"/>
    </location>
</feature>
<feature type="domain" description="Bulb-type lectin" evidence="5">
    <location>
        <begin position="290"/>
        <end position="395"/>
    </location>
</feature>
<dbReference type="SUPFAM" id="SSF51110">
    <property type="entry name" value="alpha-D-mannose-specific plant lectins"/>
    <property type="match status" value="3"/>
</dbReference>
<protein>
    <recommendedName>
        <fullName evidence="5">Bulb-type lectin domain-containing protein</fullName>
    </recommendedName>
</protein>
<gene>
    <name evidence="6" type="ORF">D7V93_40420</name>
</gene>
<evidence type="ECO:0000259" key="5">
    <source>
        <dbReference type="PROSITE" id="PS50927"/>
    </source>
</evidence>
<evidence type="ECO:0000256" key="2">
    <source>
        <dbReference type="ARBA" id="ARBA00022801"/>
    </source>
</evidence>
<comment type="caution">
    <text evidence="4">Lacks conserved residue(s) required for the propagation of feature annotation.</text>
</comment>
<dbReference type="InterPro" id="IPR000209">
    <property type="entry name" value="Peptidase_S8/S53_dom"/>
</dbReference>
<organism evidence="6 7">
    <name type="scientific">Corallococcus llansteffanensis</name>
    <dbReference type="NCBI Taxonomy" id="2316731"/>
    <lineage>
        <taxon>Bacteria</taxon>
        <taxon>Pseudomonadati</taxon>
        <taxon>Myxococcota</taxon>
        <taxon>Myxococcia</taxon>
        <taxon>Myxococcales</taxon>
        <taxon>Cystobacterineae</taxon>
        <taxon>Myxococcaceae</taxon>
        <taxon>Corallococcus</taxon>
    </lineage>
</organism>
<dbReference type="GO" id="GO:0006508">
    <property type="term" value="P:proteolysis"/>
    <property type="evidence" value="ECO:0007669"/>
    <property type="project" value="UniProtKB-KW"/>
</dbReference>
<evidence type="ECO:0000256" key="3">
    <source>
        <dbReference type="ARBA" id="ARBA00022825"/>
    </source>
</evidence>
<keyword evidence="3" id="KW-0720">Serine protease</keyword>
<keyword evidence="1" id="KW-0645">Protease</keyword>
<dbReference type="AlphaFoldDB" id="A0A3A8N4F9"/>
<keyword evidence="7" id="KW-1185">Reference proteome</keyword>
<dbReference type="InterPro" id="IPR036852">
    <property type="entry name" value="Peptidase_S8/S53_dom_sf"/>
</dbReference>
<dbReference type="EMBL" id="RAWB01000803">
    <property type="protein sequence ID" value="RKH39287.1"/>
    <property type="molecule type" value="Genomic_DNA"/>
</dbReference>
<evidence type="ECO:0000256" key="1">
    <source>
        <dbReference type="ARBA" id="ARBA00022670"/>
    </source>
</evidence>
<dbReference type="Pfam" id="PF00082">
    <property type="entry name" value="Peptidase_S8"/>
    <property type="match status" value="1"/>
</dbReference>
<dbReference type="SUPFAM" id="SSF52743">
    <property type="entry name" value="Subtilisin-like"/>
    <property type="match status" value="1"/>
</dbReference>
<proteinExistence type="inferred from homology"/>
<reference evidence="7" key="1">
    <citation type="submission" date="2018-09" db="EMBL/GenBank/DDBJ databases">
        <authorList>
            <person name="Livingstone P.G."/>
            <person name="Whitworth D.E."/>
        </authorList>
    </citation>
    <scope>NUCLEOTIDE SEQUENCE [LARGE SCALE GENOMIC DNA]</scope>
    <source>
        <strain evidence="7">CA051B</strain>
    </source>
</reference>
<evidence type="ECO:0000313" key="6">
    <source>
        <dbReference type="EMBL" id="RKH39287.1"/>
    </source>
</evidence>
<dbReference type="Gene3D" id="2.90.10.10">
    <property type="entry name" value="Bulb-type lectin domain"/>
    <property type="match status" value="4"/>
</dbReference>
<dbReference type="CDD" id="cd00028">
    <property type="entry name" value="B_lectin"/>
    <property type="match status" value="1"/>
</dbReference>
<dbReference type="Proteomes" id="UP000272888">
    <property type="component" value="Unassembled WGS sequence"/>
</dbReference>
<dbReference type="PROSITE" id="PS00138">
    <property type="entry name" value="SUBTILASE_SER"/>
    <property type="match status" value="1"/>
</dbReference>
<dbReference type="PROSITE" id="PS50927">
    <property type="entry name" value="BULB_LECTIN"/>
    <property type="match status" value="2"/>
</dbReference>
<comment type="caution">
    <text evidence="6">The sequence shown here is derived from an EMBL/GenBank/DDBJ whole genome shotgun (WGS) entry which is preliminary data.</text>
</comment>
<evidence type="ECO:0000313" key="7">
    <source>
        <dbReference type="Proteomes" id="UP000272888"/>
    </source>
</evidence>
<dbReference type="PROSITE" id="PS51892">
    <property type="entry name" value="SUBTILASE"/>
    <property type="match status" value="1"/>
</dbReference>
<dbReference type="InterPro" id="IPR023828">
    <property type="entry name" value="Peptidase_S8_Ser-AS"/>
</dbReference>